<dbReference type="EMBL" id="MU150318">
    <property type="protein sequence ID" value="KAF9459351.1"/>
    <property type="molecule type" value="Genomic_DNA"/>
</dbReference>
<evidence type="ECO:0000256" key="5">
    <source>
        <dbReference type="ARBA" id="ARBA00022759"/>
    </source>
</evidence>
<dbReference type="SMART" id="SM00892">
    <property type="entry name" value="Endonuclease_NS"/>
    <property type="match status" value="1"/>
</dbReference>
<dbReference type="SUPFAM" id="SSF54060">
    <property type="entry name" value="His-Me finger endonucleases"/>
    <property type="match status" value="1"/>
</dbReference>
<evidence type="ECO:0000313" key="14">
    <source>
        <dbReference type="EMBL" id="KAF9459351.1"/>
    </source>
</evidence>
<dbReference type="GO" id="GO:0004521">
    <property type="term" value="F:RNA endonuclease activity"/>
    <property type="evidence" value="ECO:0007669"/>
    <property type="project" value="TreeGrafter"/>
</dbReference>
<keyword evidence="6 10" id="KW-0378">Hydrolase</keyword>
<dbReference type="CDD" id="cd00091">
    <property type="entry name" value="NUC"/>
    <property type="match status" value="1"/>
</dbReference>
<evidence type="ECO:0000256" key="9">
    <source>
        <dbReference type="PIRSR" id="PIRSR640255-2"/>
    </source>
</evidence>
<dbReference type="GO" id="GO:0003676">
    <property type="term" value="F:nucleic acid binding"/>
    <property type="evidence" value="ECO:0007669"/>
    <property type="project" value="InterPro"/>
</dbReference>
<dbReference type="GO" id="GO:0000014">
    <property type="term" value="F:single-stranded DNA endodeoxyribonuclease activity"/>
    <property type="evidence" value="ECO:0007669"/>
    <property type="project" value="TreeGrafter"/>
</dbReference>
<dbReference type="SMART" id="SM00477">
    <property type="entry name" value="NUC"/>
    <property type="match status" value="1"/>
</dbReference>
<keyword evidence="3 10" id="KW-0540">Nuclease</keyword>
<sequence>MSGSIVVRAVMFAAGALVGGGVATVISTRQQNSKIVARPSESTSPPKRPIVEVTETGKMEISNGTLAPIPPPPILKYGSPGPIADLLVRKAYVATYDRRLRHPAWTVEHLTVSSLGRSSTAKINEESGDRSKSTFVEDESIPVPFRARLQDYFRSGYDRGHMVPAADAKLSQGAMNETFLLSNIAPQVGDGFNRHYWAYLEEWCRRLTGSFQDVYVFTVPLYLPRLEADGKWRVSHEVIGSPPNISVPTHFAKVVLTSKPVSPSTPDTLELSTGAFVLPNAIISDDVPLESFVVPVEAVERAAGLTLFSDTVKATSKHICQTTRCQIIVRRFDDAQKKSSRKAISSSK</sequence>
<dbReference type="GO" id="GO:0005743">
    <property type="term" value="C:mitochondrial inner membrane"/>
    <property type="evidence" value="ECO:0007669"/>
    <property type="project" value="TreeGrafter"/>
</dbReference>
<feature type="transmembrane region" description="Helical" evidence="11">
    <location>
        <begin position="6"/>
        <end position="26"/>
    </location>
</feature>
<keyword evidence="11" id="KW-0812">Transmembrane</keyword>
<reference evidence="14" key="1">
    <citation type="submission" date="2020-11" db="EMBL/GenBank/DDBJ databases">
        <authorList>
            <consortium name="DOE Joint Genome Institute"/>
            <person name="Ahrendt S."/>
            <person name="Riley R."/>
            <person name="Andreopoulos W."/>
            <person name="Labutti K."/>
            <person name="Pangilinan J."/>
            <person name="Ruiz-Duenas F.J."/>
            <person name="Barrasa J.M."/>
            <person name="Sanchez-Garcia M."/>
            <person name="Camarero S."/>
            <person name="Miyauchi S."/>
            <person name="Serrano A."/>
            <person name="Linde D."/>
            <person name="Babiker R."/>
            <person name="Drula E."/>
            <person name="Ayuso-Fernandez I."/>
            <person name="Pacheco R."/>
            <person name="Padilla G."/>
            <person name="Ferreira P."/>
            <person name="Barriuso J."/>
            <person name="Kellner H."/>
            <person name="Castanera R."/>
            <person name="Alfaro M."/>
            <person name="Ramirez L."/>
            <person name="Pisabarro A.G."/>
            <person name="Kuo A."/>
            <person name="Tritt A."/>
            <person name="Lipzen A."/>
            <person name="He G."/>
            <person name="Yan M."/>
            <person name="Ng V."/>
            <person name="Cullen D."/>
            <person name="Martin F."/>
            <person name="Rosso M.-N."/>
            <person name="Henrissat B."/>
            <person name="Hibbett D."/>
            <person name="Martinez A.T."/>
            <person name="Grigoriev I.V."/>
        </authorList>
    </citation>
    <scope>NUCLEOTIDE SEQUENCE</scope>
    <source>
        <strain evidence="14">CBS 247.69</strain>
    </source>
</reference>
<evidence type="ECO:0000259" key="13">
    <source>
        <dbReference type="SMART" id="SM00892"/>
    </source>
</evidence>
<keyword evidence="4 9" id="KW-0479">Metal-binding</keyword>
<dbReference type="OrthoDB" id="5418055at2759"/>
<dbReference type="EC" id="3.1.30.-" evidence="10"/>
<evidence type="ECO:0000256" key="4">
    <source>
        <dbReference type="ARBA" id="ARBA00022723"/>
    </source>
</evidence>
<dbReference type="PANTHER" id="PTHR13966">
    <property type="entry name" value="ENDONUCLEASE RELATED"/>
    <property type="match status" value="1"/>
</dbReference>
<name>A0A9P6CBB3_9AGAR</name>
<keyword evidence="11" id="KW-1133">Transmembrane helix</keyword>
<organism evidence="14 15">
    <name type="scientific">Collybia nuda</name>
    <dbReference type="NCBI Taxonomy" id="64659"/>
    <lineage>
        <taxon>Eukaryota</taxon>
        <taxon>Fungi</taxon>
        <taxon>Dikarya</taxon>
        <taxon>Basidiomycota</taxon>
        <taxon>Agaricomycotina</taxon>
        <taxon>Agaricomycetes</taxon>
        <taxon>Agaricomycetidae</taxon>
        <taxon>Agaricales</taxon>
        <taxon>Tricholomatineae</taxon>
        <taxon>Clitocybaceae</taxon>
        <taxon>Collybia</taxon>
    </lineage>
</organism>
<feature type="active site" description="Proton acceptor" evidence="8">
    <location>
        <position position="161"/>
    </location>
</feature>
<keyword evidence="7" id="KW-0460">Magnesium</keyword>
<dbReference type="InterPro" id="IPR001604">
    <property type="entry name" value="Endo_G_ENPP1-like_dom"/>
</dbReference>
<evidence type="ECO:0000256" key="8">
    <source>
        <dbReference type="PIRSR" id="PIRSR640255-1"/>
    </source>
</evidence>
<feature type="domain" description="DNA/RNA non-specific endonuclease/pyrophosphatase/phosphodiesterase" evidence="13">
    <location>
        <begin position="88"/>
        <end position="314"/>
    </location>
</feature>
<evidence type="ECO:0000259" key="12">
    <source>
        <dbReference type="SMART" id="SM00477"/>
    </source>
</evidence>
<keyword evidence="15" id="KW-1185">Reference proteome</keyword>
<proteinExistence type="inferred from homology"/>
<feature type="domain" description="ENPP1-3/EXOG-like endonuclease/phosphodiesterase" evidence="12">
    <location>
        <begin position="89"/>
        <end position="314"/>
    </location>
</feature>
<dbReference type="Pfam" id="PF01223">
    <property type="entry name" value="Endonuclease_NS"/>
    <property type="match status" value="1"/>
</dbReference>
<dbReference type="FunFam" id="3.40.570.10:FF:000008">
    <property type="entry name" value="Probable NUC1-dna/rna non-specific nuclease, mitochondrial"/>
    <property type="match status" value="1"/>
</dbReference>
<dbReference type="GO" id="GO:0046872">
    <property type="term" value="F:metal ion binding"/>
    <property type="evidence" value="ECO:0007669"/>
    <property type="project" value="UniProtKB-KW"/>
</dbReference>
<feature type="binding site" evidence="9">
    <location>
        <position position="193"/>
    </location>
    <ligand>
        <name>Mg(2+)</name>
        <dbReference type="ChEBI" id="CHEBI:18420"/>
        <note>catalytic</note>
    </ligand>
</feature>
<dbReference type="PANTHER" id="PTHR13966:SF5">
    <property type="entry name" value="ENDONUCLEASE G, MITOCHONDRIAL"/>
    <property type="match status" value="1"/>
</dbReference>
<dbReference type="InterPro" id="IPR044925">
    <property type="entry name" value="His-Me_finger_sf"/>
</dbReference>
<evidence type="ECO:0000256" key="6">
    <source>
        <dbReference type="ARBA" id="ARBA00022801"/>
    </source>
</evidence>
<dbReference type="InterPro" id="IPR040255">
    <property type="entry name" value="Non-specific_endonuclease"/>
</dbReference>
<evidence type="ECO:0000256" key="2">
    <source>
        <dbReference type="ARBA" id="ARBA00010052"/>
    </source>
</evidence>
<evidence type="ECO:0000256" key="11">
    <source>
        <dbReference type="SAM" id="Phobius"/>
    </source>
</evidence>
<comment type="caution">
    <text evidence="14">The sequence shown here is derived from an EMBL/GenBank/DDBJ whole genome shotgun (WGS) entry which is preliminary data.</text>
</comment>
<dbReference type="PROSITE" id="PS01070">
    <property type="entry name" value="NUCLEASE_NON_SPEC"/>
    <property type="match status" value="1"/>
</dbReference>
<protein>
    <recommendedName>
        <fullName evidence="10">Endonuclease</fullName>
        <ecNumber evidence="10">3.1.30.-</ecNumber>
    </recommendedName>
</protein>
<dbReference type="InterPro" id="IPR020821">
    <property type="entry name" value="ENPP1-3/EXOG-like_nuc-like"/>
</dbReference>
<dbReference type="InterPro" id="IPR018524">
    <property type="entry name" value="DNA/RNA_endonuclease_AS"/>
</dbReference>
<dbReference type="GO" id="GO:0005634">
    <property type="term" value="C:nucleus"/>
    <property type="evidence" value="ECO:0007669"/>
    <property type="project" value="TreeGrafter"/>
</dbReference>
<comment type="similarity">
    <text evidence="2 10">Belongs to the DNA/RNA non-specific endonuclease family.</text>
</comment>
<gene>
    <name evidence="14" type="ORF">BDZ94DRAFT_1324854</name>
</gene>
<dbReference type="InterPro" id="IPR044929">
    <property type="entry name" value="DNA/RNA_non-sp_Endonuclease_sf"/>
</dbReference>
<accession>A0A9P6CBB3</accession>
<dbReference type="Proteomes" id="UP000807353">
    <property type="component" value="Unassembled WGS sequence"/>
</dbReference>
<dbReference type="AlphaFoldDB" id="A0A9P6CBB3"/>
<keyword evidence="5 10" id="KW-0255">Endonuclease</keyword>
<dbReference type="Gene3D" id="3.40.570.10">
    <property type="entry name" value="Extracellular Endonuclease, subunit A"/>
    <property type="match status" value="1"/>
</dbReference>
<evidence type="ECO:0000256" key="10">
    <source>
        <dbReference type="RuleBase" id="RU366055"/>
    </source>
</evidence>
<evidence type="ECO:0000313" key="15">
    <source>
        <dbReference type="Proteomes" id="UP000807353"/>
    </source>
</evidence>
<dbReference type="GO" id="GO:0006309">
    <property type="term" value="P:apoptotic DNA fragmentation"/>
    <property type="evidence" value="ECO:0007669"/>
    <property type="project" value="TreeGrafter"/>
</dbReference>
<evidence type="ECO:0000256" key="1">
    <source>
        <dbReference type="ARBA" id="ARBA00001946"/>
    </source>
</evidence>
<comment type="cofactor">
    <cofactor evidence="1 10">
        <name>Mg(2+)</name>
        <dbReference type="ChEBI" id="CHEBI:18420"/>
    </cofactor>
</comment>
<keyword evidence="11" id="KW-0472">Membrane</keyword>
<evidence type="ECO:0000256" key="7">
    <source>
        <dbReference type="ARBA" id="ARBA00022842"/>
    </source>
</evidence>
<evidence type="ECO:0000256" key="3">
    <source>
        <dbReference type="ARBA" id="ARBA00022722"/>
    </source>
</evidence>